<dbReference type="PANTHER" id="PTHR22870:SF408">
    <property type="entry name" value="OS09G0560450 PROTEIN"/>
    <property type="match status" value="1"/>
</dbReference>
<dbReference type="PROSITE" id="PS00626">
    <property type="entry name" value="RCC1_2"/>
    <property type="match status" value="1"/>
</dbReference>
<protein>
    <recommendedName>
        <fullName evidence="2">RCC1-like domain-containing protein</fullName>
    </recommendedName>
</protein>
<dbReference type="InterPro" id="IPR000408">
    <property type="entry name" value="Reg_chr_condens"/>
</dbReference>
<keyword evidence="1" id="KW-0677">Repeat</keyword>
<dbReference type="EMBL" id="NMUQ01000002">
    <property type="protein sequence ID" value="OXM14469.1"/>
    <property type="molecule type" value="Genomic_DNA"/>
</dbReference>
<name>A0A229NXT7_9BACL</name>
<accession>A0A229NXT7</accession>
<dbReference type="OrthoDB" id="27389at2"/>
<evidence type="ECO:0000313" key="4">
    <source>
        <dbReference type="Proteomes" id="UP000215145"/>
    </source>
</evidence>
<dbReference type="PRINTS" id="PR00633">
    <property type="entry name" value="RCCNDNSATION"/>
</dbReference>
<reference evidence="3 4" key="1">
    <citation type="submission" date="2017-07" db="EMBL/GenBank/DDBJ databases">
        <title>Paenibacillus herberti R33 genome sequencing and assembly.</title>
        <authorList>
            <person name="Su W."/>
        </authorList>
    </citation>
    <scope>NUCLEOTIDE SEQUENCE [LARGE SCALE GENOMIC DNA]</scope>
    <source>
        <strain evidence="3 4">R33</strain>
    </source>
</reference>
<dbReference type="AlphaFoldDB" id="A0A229NXT7"/>
<dbReference type="PROSITE" id="PS50012">
    <property type="entry name" value="RCC1_3"/>
    <property type="match status" value="6"/>
</dbReference>
<dbReference type="Pfam" id="PF25390">
    <property type="entry name" value="WD40_RLD"/>
    <property type="match status" value="1"/>
</dbReference>
<evidence type="ECO:0000256" key="1">
    <source>
        <dbReference type="ARBA" id="ARBA00022737"/>
    </source>
</evidence>
<organism evidence="3 4">
    <name type="scientific">Paenibacillus herberti</name>
    <dbReference type="NCBI Taxonomy" id="1619309"/>
    <lineage>
        <taxon>Bacteria</taxon>
        <taxon>Bacillati</taxon>
        <taxon>Bacillota</taxon>
        <taxon>Bacilli</taxon>
        <taxon>Bacillales</taxon>
        <taxon>Paenibacillaceae</taxon>
        <taxon>Paenibacillus</taxon>
    </lineage>
</organism>
<feature type="domain" description="RCC1-like" evidence="2">
    <location>
        <begin position="188"/>
        <end position="446"/>
    </location>
</feature>
<dbReference type="InterPro" id="IPR051210">
    <property type="entry name" value="Ub_ligase/GEF_domain"/>
</dbReference>
<dbReference type="InterPro" id="IPR009091">
    <property type="entry name" value="RCC1/BLIP-II"/>
</dbReference>
<dbReference type="SUPFAM" id="SSF50985">
    <property type="entry name" value="RCC1/BLIP-II"/>
    <property type="match status" value="1"/>
</dbReference>
<dbReference type="InterPro" id="IPR058923">
    <property type="entry name" value="RCC1-like_dom"/>
</dbReference>
<dbReference type="PANTHER" id="PTHR22870">
    <property type="entry name" value="REGULATOR OF CHROMOSOME CONDENSATION"/>
    <property type="match status" value="1"/>
</dbReference>
<sequence length="461" mass="50041">MYDLEFYERAAKSWPSFCRYRPLAVVAEDAKILMNFLDAAIIVKKENRIILKISQSQRSNMHNIIIVITMIIITSMLSSCGQQSNVSNQNKKTNHESDITVVEAGGYHSVALKKDGTVWSWGRNNVGQLGDGLSIDRFEPSKINGLENIIALSGKVDHTLAVTKEGQVWAWGYNPDGRIDGRDEVHPTPVLIQGLDDIVSVSAGGSFSLALDKHGTVWSWGSNLYGQLGNGNGNGNGEDNPLPRKIISIHDIVQIEAGGDFALALSKDGTVWAWGRNSFNQLGNGSDKDETKPIKVPNLKVIKVSAGDNHSIALAKDGLVWSWGYNSNGQIGDGTANVYAEDGSLQSNHNKGKPIKIKGLKDIQAVEGGFNHSIALAKDGGVWTWGWNEYGQLGNGTNKDQLTPVKLNGISDIHILNTGYYHTIALGSNALAYSWGDNTYGQVGTSAIDRMIIADPINIKF</sequence>
<dbReference type="Gene3D" id="2.130.10.30">
    <property type="entry name" value="Regulator of chromosome condensation 1/beta-lactamase-inhibitor protein II"/>
    <property type="match status" value="3"/>
</dbReference>
<keyword evidence="4" id="KW-1185">Reference proteome</keyword>
<dbReference type="Pfam" id="PF13540">
    <property type="entry name" value="RCC1_2"/>
    <property type="match status" value="2"/>
</dbReference>
<evidence type="ECO:0000313" key="3">
    <source>
        <dbReference type="EMBL" id="OXM14469.1"/>
    </source>
</evidence>
<gene>
    <name evidence="3" type="ORF">CGZ75_16125</name>
</gene>
<comment type="caution">
    <text evidence="3">The sequence shown here is derived from an EMBL/GenBank/DDBJ whole genome shotgun (WGS) entry which is preliminary data.</text>
</comment>
<dbReference type="Proteomes" id="UP000215145">
    <property type="component" value="Unassembled WGS sequence"/>
</dbReference>
<evidence type="ECO:0000259" key="2">
    <source>
        <dbReference type="Pfam" id="PF25390"/>
    </source>
</evidence>
<proteinExistence type="predicted"/>